<gene>
    <name evidence="2" type="ORF">EV657_12331</name>
</gene>
<organism evidence="2 3">
    <name type="scientific">Rhodovulum visakhapatnamense</name>
    <dbReference type="NCBI Taxonomy" id="364297"/>
    <lineage>
        <taxon>Bacteria</taxon>
        <taxon>Pseudomonadati</taxon>
        <taxon>Pseudomonadota</taxon>
        <taxon>Alphaproteobacteria</taxon>
        <taxon>Rhodobacterales</taxon>
        <taxon>Paracoccaceae</taxon>
        <taxon>Rhodovulum</taxon>
    </lineage>
</organism>
<evidence type="ECO:0000313" key="2">
    <source>
        <dbReference type="EMBL" id="TDX24253.1"/>
    </source>
</evidence>
<dbReference type="InterPro" id="IPR018654">
    <property type="entry name" value="YjhX_toxin"/>
</dbReference>
<protein>
    <recommendedName>
        <fullName evidence="1">UPF0386 protein EV657_12331</fullName>
    </recommendedName>
</protein>
<name>A0A4V6QAN1_9RHOB</name>
<reference evidence="2 3" key="1">
    <citation type="submission" date="2019-03" db="EMBL/GenBank/DDBJ databases">
        <title>Genomic Encyclopedia of Type Strains, Phase IV (KMG-IV): sequencing the most valuable type-strain genomes for metagenomic binning, comparative biology and taxonomic classification.</title>
        <authorList>
            <person name="Goeker M."/>
        </authorList>
    </citation>
    <scope>NUCLEOTIDE SEQUENCE [LARGE SCALE GENOMIC DNA]</scope>
    <source>
        <strain evidence="2 3">JA181</strain>
    </source>
</reference>
<comment type="similarity">
    <text evidence="1">Belongs to the UPF0386 family.</text>
</comment>
<dbReference type="HAMAP" id="MF_00827">
    <property type="entry name" value="UPF0386"/>
    <property type="match status" value="1"/>
</dbReference>
<dbReference type="NCBIfam" id="NF010240">
    <property type="entry name" value="PRK13687.1"/>
    <property type="match status" value="1"/>
</dbReference>
<dbReference type="RefSeq" id="WP_113668914.1">
    <property type="nucleotide sequence ID" value="NZ_SOEB01000023.1"/>
</dbReference>
<dbReference type="Pfam" id="PF09857">
    <property type="entry name" value="YjhX_toxin"/>
    <property type="match status" value="1"/>
</dbReference>
<accession>A0A4V6QAN1</accession>
<evidence type="ECO:0000256" key="1">
    <source>
        <dbReference type="HAMAP-Rule" id="MF_00827"/>
    </source>
</evidence>
<sequence length="86" mass="9731">MNISKREQRVLHVLAQGGRIVHDRPAAGGKIVAITCFTRDGLVLSDCDLDVFGRLRRRRLIESRNGGPYRISHRGRLSVRAQPDNR</sequence>
<dbReference type="AlphaFoldDB" id="A0A4V6QAN1"/>
<proteinExistence type="inferred from homology"/>
<comment type="caution">
    <text evidence="2">The sequence shown here is derived from an EMBL/GenBank/DDBJ whole genome shotgun (WGS) entry which is preliminary data.</text>
</comment>
<dbReference type="Proteomes" id="UP000295484">
    <property type="component" value="Unassembled WGS sequence"/>
</dbReference>
<evidence type="ECO:0000313" key="3">
    <source>
        <dbReference type="Proteomes" id="UP000295484"/>
    </source>
</evidence>
<dbReference type="EMBL" id="SOEB01000023">
    <property type="protein sequence ID" value="TDX24253.1"/>
    <property type="molecule type" value="Genomic_DNA"/>
</dbReference>